<sequence length="109" mass="11468">MAYLESLAPLGVKRAVLTGLDGLVIEALGRGTPSAEVLAAELASLARHMAPLAEALGGEVRRFTMATEGLEVLALKVGNYLLGAVLERGMDRKAVGQELSRIALKLENL</sequence>
<dbReference type="SMART" id="SM00960">
    <property type="entry name" value="Robl_LC7"/>
    <property type="match status" value="1"/>
</dbReference>
<dbReference type="SUPFAM" id="SSF103196">
    <property type="entry name" value="Roadblock/LC7 domain"/>
    <property type="match status" value="1"/>
</dbReference>
<gene>
    <name evidence="2" type="ORF">BVI061214_01135</name>
</gene>
<dbReference type="AlphaFoldDB" id="A0A0M9AG09"/>
<name>A0A0M9AG09_THEAQ</name>
<evidence type="ECO:0000313" key="3">
    <source>
        <dbReference type="Proteomes" id="UP000037685"/>
    </source>
</evidence>
<evidence type="ECO:0000259" key="1">
    <source>
        <dbReference type="SMART" id="SM00960"/>
    </source>
</evidence>
<dbReference type="EMBL" id="LHCI01000106">
    <property type="protein sequence ID" value="KOX89951.1"/>
    <property type="molecule type" value="Genomic_DNA"/>
</dbReference>
<dbReference type="PATRIC" id="fig|271.14.peg.1209"/>
<proteinExistence type="predicted"/>
<dbReference type="Pfam" id="PF03259">
    <property type="entry name" value="Robl_LC7"/>
    <property type="match status" value="1"/>
</dbReference>
<dbReference type="RefSeq" id="WP_003044170.1">
    <property type="nucleotide sequence ID" value="NZ_LHCI01000106.1"/>
</dbReference>
<protein>
    <submittedName>
        <fullName evidence="2">Roadblock/LC7 domain protein</fullName>
    </submittedName>
</protein>
<dbReference type="Gene3D" id="3.30.450.30">
    <property type="entry name" value="Dynein light chain 2a, cytoplasmic"/>
    <property type="match status" value="1"/>
</dbReference>
<dbReference type="Proteomes" id="UP000037685">
    <property type="component" value="Unassembled WGS sequence"/>
</dbReference>
<organism evidence="2 3">
    <name type="scientific">Thermus aquaticus</name>
    <dbReference type="NCBI Taxonomy" id="271"/>
    <lineage>
        <taxon>Bacteria</taxon>
        <taxon>Thermotogati</taxon>
        <taxon>Deinococcota</taxon>
        <taxon>Deinococci</taxon>
        <taxon>Thermales</taxon>
        <taxon>Thermaceae</taxon>
        <taxon>Thermus</taxon>
    </lineage>
</organism>
<dbReference type="InterPro" id="IPR004942">
    <property type="entry name" value="Roadblock/LAMTOR2_dom"/>
</dbReference>
<feature type="domain" description="Roadblock/LAMTOR2" evidence="1">
    <location>
        <begin position="3"/>
        <end position="86"/>
    </location>
</feature>
<comment type="caution">
    <text evidence="2">The sequence shown here is derived from an EMBL/GenBank/DDBJ whole genome shotgun (WGS) entry which is preliminary data.</text>
</comment>
<evidence type="ECO:0000313" key="2">
    <source>
        <dbReference type="EMBL" id="KOX89951.1"/>
    </source>
</evidence>
<accession>A0A0M9AG09</accession>
<reference evidence="2 3" key="1">
    <citation type="submission" date="2015-07" db="EMBL/GenBank/DDBJ databases">
        <authorList>
            <person name="Noorani M."/>
        </authorList>
    </citation>
    <scope>NUCLEOTIDE SEQUENCE [LARGE SCALE GENOMIC DNA]</scope>
    <source>
        <strain evidence="3">ATCC 25104 / DSM 625 / JCM 10724 / NBRC 103206 / NCIMB 11243 / YT-1</strain>
    </source>
</reference>